<dbReference type="AlphaFoldDB" id="T1GVD6"/>
<evidence type="ECO:0000256" key="1">
    <source>
        <dbReference type="SAM" id="MobiDB-lite"/>
    </source>
</evidence>
<reference evidence="3" key="1">
    <citation type="submission" date="2013-02" db="EMBL/GenBank/DDBJ databases">
        <authorList>
            <person name="Hughes D."/>
        </authorList>
    </citation>
    <scope>NUCLEOTIDE SEQUENCE</scope>
    <source>
        <strain>Durham</strain>
        <strain evidence="3">NC isolate 2 -- Noor lab</strain>
    </source>
</reference>
<feature type="compositionally biased region" description="Basic and acidic residues" evidence="1">
    <location>
        <begin position="199"/>
        <end position="211"/>
    </location>
</feature>
<feature type="compositionally biased region" description="Basic and acidic residues" evidence="1">
    <location>
        <begin position="93"/>
        <end position="108"/>
    </location>
</feature>
<evidence type="ECO:0000313" key="3">
    <source>
        <dbReference type="Proteomes" id="UP000015102"/>
    </source>
</evidence>
<accession>T1GVD6</accession>
<organism evidence="2 3">
    <name type="scientific">Megaselia scalaris</name>
    <name type="common">Humpbacked fly</name>
    <name type="synonym">Phora scalaris</name>
    <dbReference type="NCBI Taxonomy" id="36166"/>
    <lineage>
        <taxon>Eukaryota</taxon>
        <taxon>Metazoa</taxon>
        <taxon>Ecdysozoa</taxon>
        <taxon>Arthropoda</taxon>
        <taxon>Hexapoda</taxon>
        <taxon>Insecta</taxon>
        <taxon>Pterygota</taxon>
        <taxon>Neoptera</taxon>
        <taxon>Endopterygota</taxon>
        <taxon>Diptera</taxon>
        <taxon>Brachycera</taxon>
        <taxon>Muscomorpha</taxon>
        <taxon>Platypezoidea</taxon>
        <taxon>Phoridae</taxon>
        <taxon>Megaseliini</taxon>
        <taxon>Megaselia</taxon>
    </lineage>
</organism>
<dbReference type="EnsemblMetazoa" id="MESCA007732-RA">
    <property type="protein sequence ID" value="MESCA007732-PA"/>
    <property type="gene ID" value="MESCA007732"/>
</dbReference>
<dbReference type="HOGENOM" id="CLU_991399_0_0_1"/>
<sequence length="281" mass="33109">MRKILKFCSISATKKEIPEDDLKEITVNTQAKKSMFENGDIFRKSKIERTDSCDIEVIENGLGKKSRNIFKEMEVENHTNNVSNFTKPKVSIPKKEVEESKEEQKPADIVRSSRSPSPELDISSKNVSSAYEFFSTLSTKKEIPEEKKRKEIGIGKSQTTTKMLSRFRELEQKKKRETGRRYRSSDSDSEEEDSESEEDRMQREEDRDLIEARQLARAKHLREKFEKWDNAEQSFERERENENIESTPLESTKSLREKFEHFGEQKSLEEKRIKHKITRFV</sequence>
<proteinExistence type="predicted"/>
<feature type="compositionally biased region" description="Basic and acidic residues" evidence="1">
    <location>
        <begin position="142"/>
        <end position="153"/>
    </location>
</feature>
<feature type="region of interest" description="Disordered" evidence="1">
    <location>
        <begin position="142"/>
        <end position="211"/>
    </location>
</feature>
<feature type="compositionally biased region" description="Basic and acidic residues" evidence="1">
    <location>
        <begin position="166"/>
        <end position="186"/>
    </location>
</feature>
<feature type="compositionally biased region" description="Acidic residues" evidence="1">
    <location>
        <begin position="187"/>
        <end position="198"/>
    </location>
</feature>
<dbReference type="EMBL" id="CAQQ02394620">
    <property type="status" value="NOT_ANNOTATED_CDS"/>
    <property type="molecule type" value="Genomic_DNA"/>
</dbReference>
<protein>
    <submittedName>
        <fullName evidence="2">Uncharacterized protein</fullName>
    </submittedName>
</protein>
<evidence type="ECO:0000313" key="2">
    <source>
        <dbReference type="EnsemblMetazoa" id="MESCA007732-PA"/>
    </source>
</evidence>
<keyword evidence="3" id="KW-1185">Reference proteome</keyword>
<dbReference type="STRING" id="36166.T1GVD6"/>
<reference evidence="2" key="2">
    <citation type="submission" date="2015-06" db="UniProtKB">
        <authorList>
            <consortium name="EnsemblMetazoa"/>
        </authorList>
    </citation>
    <scope>IDENTIFICATION</scope>
</reference>
<feature type="region of interest" description="Disordered" evidence="1">
    <location>
        <begin position="80"/>
        <end position="125"/>
    </location>
</feature>
<feature type="compositionally biased region" description="Basic and acidic residues" evidence="1">
    <location>
        <begin position="229"/>
        <end position="242"/>
    </location>
</feature>
<dbReference type="Proteomes" id="UP000015102">
    <property type="component" value="Unassembled WGS sequence"/>
</dbReference>
<name>T1GVD6_MEGSC</name>
<feature type="region of interest" description="Disordered" evidence="1">
    <location>
        <begin position="229"/>
        <end position="252"/>
    </location>
</feature>